<reference evidence="2 3" key="1">
    <citation type="journal article" date="2019" name="Nat. Microbiol.">
        <title>Mediterranean grassland soil C-N compound turnover is dependent on rainfall and depth, and is mediated by genomically divergent microorganisms.</title>
        <authorList>
            <person name="Diamond S."/>
            <person name="Andeer P.F."/>
            <person name="Li Z."/>
            <person name="Crits-Christoph A."/>
            <person name="Burstein D."/>
            <person name="Anantharaman K."/>
            <person name="Lane K.R."/>
            <person name="Thomas B.C."/>
            <person name="Pan C."/>
            <person name="Northen T.R."/>
            <person name="Banfield J.F."/>
        </authorList>
    </citation>
    <scope>NUCLEOTIDE SEQUENCE [LARGE SCALE GENOMIC DNA]</scope>
    <source>
        <strain evidence="2">WS_9</strain>
    </source>
</reference>
<evidence type="ECO:0000313" key="2">
    <source>
        <dbReference type="EMBL" id="TMQ63800.1"/>
    </source>
</evidence>
<accession>A0A538TJL5</accession>
<comment type="caution">
    <text evidence="2">The sequence shown here is derived from an EMBL/GenBank/DDBJ whole genome shotgun (WGS) entry which is preliminary data.</text>
</comment>
<evidence type="ECO:0000313" key="3">
    <source>
        <dbReference type="Proteomes" id="UP000317691"/>
    </source>
</evidence>
<feature type="compositionally biased region" description="Basic and acidic residues" evidence="1">
    <location>
        <begin position="150"/>
        <end position="233"/>
    </location>
</feature>
<dbReference type="Proteomes" id="UP000317691">
    <property type="component" value="Unassembled WGS sequence"/>
</dbReference>
<gene>
    <name evidence="2" type="ORF">E6K79_09145</name>
</gene>
<organism evidence="2 3">
    <name type="scientific">Eiseniibacteriota bacterium</name>
    <dbReference type="NCBI Taxonomy" id="2212470"/>
    <lineage>
        <taxon>Bacteria</taxon>
        <taxon>Candidatus Eiseniibacteriota</taxon>
    </lineage>
</organism>
<evidence type="ECO:0000256" key="1">
    <source>
        <dbReference type="SAM" id="MobiDB-lite"/>
    </source>
</evidence>
<feature type="region of interest" description="Disordered" evidence="1">
    <location>
        <begin position="1"/>
        <end position="21"/>
    </location>
</feature>
<sequence length="233" mass="26045">MLDGAHRSKGSSQAQRTIDVPEAWEPRLAACSGHGAEQGRVGDLEQLDAVEAVGAVVKDLAPPFLGRCGVLRADGRRGKVERRAQNLAALHSAPYDRVIGRADRAPHGGDPVRDEEFQIRIDFGPVDPRRRHVEMHVDETRNQIAPGTVDHGRTGRDHGLGRRPECDDARPADDDGLMRENARRVHGNHVDVPKCGDRSIAAREAREERLEDRIGFPERERRRRRGEEEHKEC</sequence>
<dbReference type="AlphaFoldDB" id="A0A538TJL5"/>
<proteinExistence type="predicted"/>
<protein>
    <submittedName>
        <fullName evidence="2">Uncharacterized protein</fullName>
    </submittedName>
</protein>
<feature type="region of interest" description="Disordered" evidence="1">
    <location>
        <begin position="145"/>
        <end position="233"/>
    </location>
</feature>
<dbReference type="EMBL" id="VBOZ01000029">
    <property type="protein sequence ID" value="TMQ63800.1"/>
    <property type="molecule type" value="Genomic_DNA"/>
</dbReference>
<name>A0A538TJL5_UNCEI</name>